<organism evidence="2 3">
    <name type="scientific">Ladona fulva</name>
    <name type="common">Scarce chaser dragonfly</name>
    <name type="synonym">Libellula fulva</name>
    <dbReference type="NCBI Taxonomy" id="123851"/>
    <lineage>
        <taxon>Eukaryota</taxon>
        <taxon>Metazoa</taxon>
        <taxon>Ecdysozoa</taxon>
        <taxon>Arthropoda</taxon>
        <taxon>Hexapoda</taxon>
        <taxon>Insecta</taxon>
        <taxon>Pterygota</taxon>
        <taxon>Palaeoptera</taxon>
        <taxon>Odonata</taxon>
        <taxon>Epiprocta</taxon>
        <taxon>Anisoptera</taxon>
        <taxon>Libelluloidea</taxon>
        <taxon>Libellulidae</taxon>
        <taxon>Ladona</taxon>
    </lineage>
</organism>
<proteinExistence type="predicted"/>
<feature type="region of interest" description="Disordered" evidence="1">
    <location>
        <begin position="55"/>
        <end position="92"/>
    </location>
</feature>
<dbReference type="AlphaFoldDB" id="A0A8K0K617"/>
<protein>
    <submittedName>
        <fullName evidence="2">Uncharacterized protein</fullName>
    </submittedName>
</protein>
<dbReference type="EMBL" id="KZ308370">
    <property type="protein sequence ID" value="KAG8228386.1"/>
    <property type="molecule type" value="Genomic_DNA"/>
</dbReference>
<comment type="caution">
    <text evidence="2">The sequence shown here is derived from an EMBL/GenBank/DDBJ whole genome shotgun (WGS) entry which is preliminary data.</text>
</comment>
<name>A0A8K0K617_LADFU</name>
<accession>A0A8K0K617</accession>
<keyword evidence="3" id="KW-1185">Reference proteome</keyword>
<feature type="compositionally biased region" description="Basic residues" evidence="1">
    <location>
        <begin position="67"/>
        <end position="80"/>
    </location>
</feature>
<evidence type="ECO:0000313" key="3">
    <source>
        <dbReference type="Proteomes" id="UP000792457"/>
    </source>
</evidence>
<sequence>MITALQSDNCQEKLSFTRHKVKVSMREPLNLAVAIIGKVIERKGLPYGRVQSVKLLPRGHPSGQHHSSSHHGSSHHHHGGKGGTDEDSGAGGGGGGLCATVAFMDIKSAAKAHDAEHTLEDRALTTEYYEPPAPPSHLPPTAIHVHERAEDVLRAGGPSGGSGVGVGSVVGAGGPVVGGSVGPVGGGGVVGPVGSSSSSGLYAPRSPRFPHGVFIPVTYVGALDGQL</sequence>
<reference evidence="2" key="1">
    <citation type="submission" date="2013-04" db="EMBL/GenBank/DDBJ databases">
        <authorList>
            <person name="Qu J."/>
            <person name="Murali S.C."/>
            <person name="Bandaranaike D."/>
            <person name="Bellair M."/>
            <person name="Blankenburg K."/>
            <person name="Chao H."/>
            <person name="Dinh H."/>
            <person name="Doddapaneni H."/>
            <person name="Downs B."/>
            <person name="Dugan-Rocha S."/>
            <person name="Elkadiri S."/>
            <person name="Gnanaolivu R.D."/>
            <person name="Hernandez B."/>
            <person name="Javaid M."/>
            <person name="Jayaseelan J.C."/>
            <person name="Lee S."/>
            <person name="Li M."/>
            <person name="Ming W."/>
            <person name="Munidasa M."/>
            <person name="Muniz J."/>
            <person name="Nguyen L."/>
            <person name="Ongeri F."/>
            <person name="Osuji N."/>
            <person name="Pu L.-L."/>
            <person name="Puazo M."/>
            <person name="Qu C."/>
            <person name="Quiroz J."/>
            <person name="Raj R."/>
            <person name="Weissenberger G."/>
            <person name="Xin Y."/>
            <person name="Zou X."/>
            <person name="Han Y."/>
            <person name="Richards S."/>
            <person name="Worley K."/>
            <person name="Muzny D."/>
            <person name="Gibbs R."/>
        </authorList>
    </citation>
    <scope>NUCLEOTIDE SEQUENCE</scope>
    <source>
        <strain evidence="2">Sampled in the wild</strain>
    </source>
</reference>
<evidence type="ECO:0000313" key="2">
    <source>
        <dbReference type="EMBL" id="KAG8228386.1"/>
    </source>
</evidence>
<dbReference type="Proteomes" id="UP000792457">
    <property type="component" value="Unassembled WGS sequence"/>
</dbReference>
<evidence type="ECO:0000256" key="1">
    <source>
        <dbReference type="SAM" id="MobiDB-lite"/>
    </source>
</evidence>
<dbReference type="OrthoDB" id="6407164at2759"/>
<gene>
    <name evidence="2" type="ORF">J437_LFUL008236</name>
</gene>
<reference evidence="2" key="2">
    <citation type="submission" date="2017-10" db="EMBL/GenBank/DDBJ databases">
        <title>Ladona fulva Genome sequencing and assembly.</title>
        <authorList>
            <person name="Murali S."/>
            <person name="Richards S."/>
            <person name="Bandaranaike D."/>
            <person name="Bellair M."/>
            <person name="Blankenburg K."/>
            <person name="Chao H."/>
            <person name="Dinh H."/>
            <person name="Doddapaneni H."/>
            <person name="Dugan-Rocha S."/>
            <person name="Elkadiri S."/>
            <person name="Gnanaolivu R."/>
            <person name="Hernandez B."/>
            <person name="Skinner E."/>
            <person name="Javaid M."/>
            <person name="Lee S."/>
            <person name="Li M."/>
            <person name="Ming W."/>
            <person name="Munidasa M."/>
            <person name="Muniz J."/>
            <person name="Nguyen L."/>
            <person name="Hughes D."/>
            <person name="Osuji N."/>
            <person name="Pu L.-L."/>
            <person name="Puazo M."/>
            <person name="Qu C."/>
            <person name="Quiroz J."/>
            <person name="Raj R."/>
            <person name="Weissenberger G."/>
            <person name="Xin Y."/>
            <person name="Zou X."/>
            <person name="Han Y."/>
            <person name="Worley K."/>
            <person name="Muzny D."/>
            <person name="Gibbs R."/>
        </authorList>
    </citation>
    <scope>NUCLEOTIDE SEQUENCE</scope>
    <source>
        <strain evidence="2">Sampled in the wild</strain>
    </source>
</reference>